<evidence type="ECO:0000256" key="1">
    <source>
        <dbReference type="SAM" id="MobiDB-lite"/>
    </source>
</evidence>
<gene>
    <name evidence="2" type="ORF">K435DRAFT_839657</name>
</gene>
<sequence length="164" mass="18500">MSFLVAYISLARTAPNHGKEKGKEKGERDEEGHMDAIQNSESGTRADLQAIHVTACPHKIDGKRKEGQRETECMVQDPLSLIVVSIVCFQARIIWKATTANMLSSDENKQDKKSSLLDPQNRERNSKKKFGSVHRVWEHKLETVEHNSITLSQEGKGFINIDMV</sequence>
<dbReference type="AlphaFoldDB" id="A0A4S8LZ28"/>
<feature type="compositionally biased region" description="Basic and acidic residues" evidence="1">
    <location>
        <begin position="106"/>
        <end position="124"/>
    </location>
</feature>
<reference evidence="2 3" key="1">
    <citation type="journal article" date="2019" name="Nat. Ecol. Evol.">
        <title>Megaphylogeny resolves global patterns of mushroom evolution.</title>
        <authorList>
            <person name="Varga T."/>
            <person name="Krizsan K."/>
            <person name="Foldi C."/>
            <person name="Dima B."/>
            <person name="Sanchez-Garcia M."/>
            <person name="Sanchez-Ramirez S."/>
            <person name="Szollosi G.J."/>
            <person name="Szarkandi J.G."/>
            <person name="Papp V."/>
            <person name="Albert L."/>
            <person name="Andreopoulos W."/>
            <person name="Angelini C."/>
            <person name="Antonin V."/>
            <person name="Barry K.W."/>
            <person name="Bougher N.L."/>
            <person name="Buchanan P."/>
            <person name="Buyck B."/>
            <person name="Bense V."/>
            <person name="Catcheside P."/>
            <person name="Chovatia M."/>
            <person name="Cooper J."/>
            <person name="Damon W."/>
            <person name="Desjardin D."/>
            <person name="Finy P."/>
            <person name="Geml J."/>
            <person name="Haridas S."/>
            <person name="Hughes K."/>
            <person name="Justo A."/>
            <person name="Karasinski D."/>
            <person name="Kautmanova I."/>
            <person name="Kiss B."/>
            <person name="Kocsube S."/>
            <person name="Kotiranta H."/>
            <person name="LaButti K.M."/>
            <person name="Lechner B.E."/>
            <person name="Liimatainen K."/>
            <person name="Lipzen A."/>
            <person name="Lukacs Z."/>
            <person name="Mihaltcheva S."/>
            <person name="Morgado L.N."/>
            <person name="Niskanen T."/>
            <person name="Noordeloos M.E."/>
            <person name="Ohm R.A."/>
            <person name="Ortiz-Santana B."/>
            <person name="Ovrebo C."/>
            <person name="Racz N."/>
            <person name="Riley R."/>
            <person name="Savchenko A."/>
            <person name="Shiryaev A."/>
            <person name="Soop K."/>
            <person name="Spirin V."/>
            <person name="Szebenyi C."/>
            <person name="Tomsovsky M."/>
            <person name="Tulloss R.E."/>
            <person name="Uehling J."/>
            <person name="Grigoriev I.V."/>
            <person name="Vagvolgyi C."/>
            <person name="Papp T."/>
            <person name="Martin F.M."/>
            <person name="Miettinen O."/>
            <person name="Hibbett D.S."/>
            <person name="Nagy L.G."/>
        </authorList>
    </citation>
    <scope>NUCLEOTIDE SEQUENCE [LARGE SCALE GENOMIC DNA]</scope>
    <source>
        <strain evidence="2 3">CBS 962.96</strain>
    </source>
</reference>
<name>A0A4S8LZ28_DENBC</name>
<keyword evidence="3" id="KW-1185">Reference proteome</keyword>
<organism evidence="2 3">
    <name type="scientific">Dendrothele bispora (strain CBS 962.96)</name>
    <dbReference type="NCBI Taxonomy" id="1314807"/>
    <lineage>
        <taxon>Eukaryota</taxon>
        <taxon>Fungi</taxon>
        <taxon>Dikarya</taxon>
        <taxon>Basidiomycota</taxon>
        <taxon>Agaricomycotina</taxon>
        <taxon>Agaricomycetes</taxon>
        <taxon>Agaricomycetidae</taxon>
        <taxon>Agaricales</taxon>
        <taxon>Agaricales incertae sedis</taxon>
        <taxon>Dendrothele</taxon>
    </lineage>
</organism>
<accession>A0A4S8LZ28</accession>
<evidence type="ECO:0000313" key="2">
    <source>
        <dbReference type="EMBL" id="THU94984.1"/>
    </source>
</evidence>
<evidence type="ECO:0000313" key="3">
    <source>
        <dbReference type="Proteomes" id="UP000297245"/>
    </source>
</evidence>
<protein>
    <submittedName>
        <fullName evidence="2">Uncharacterized protein</fullName>
    </submittedName>
</protein>
<dbReference type="EMBL" id="ML179211">
    <property type="protein sequence ID" value="THU94984.1"/>
    <property type="molecule type" value="Genomic_DNA"/>
</dbReference>
<dbReference type="Proteomes" id="UP000297245">
    <property type="component" value="Unassembled WGS sequence"/>
</dbReference>
<feature type="region of interest" description="Disordered" evidence="1">
    <location>
        <begin position="104"/>
        <end position="131"/>
    </location>
</feature>
<proteinExistence type="predicted"/>